<dbReference type="InterPro" id="IPR013766">
    <property type="entry name" value="Thioredoxin_domain"/>
</dbReference>
<keyword evidence="3" id="KW-0735">Signal-anchor</keyword>
<dbReference type="InterPro" id="IPR036249">
    <property type="entry name" value="Thioredoxin-like_sf"/>
</dbReference>
<dbReference type="GO" id="GO:0017004">
    <property type="term" value="P:cytochrome complex assembly"/>
    <property type="evidence" value="ECO:0007669"/>
    <property type="project" value="UniProtKB-KW"/>
</dbReference>
<feature type="signal peptide" evidence="6">
    <location>
        <begin position="1"/>
        <end position="32"/>
    </location>
</feature>
<dbReference type="InterPro" id="IPR050553">
    <property type="entry name" value="Thioredoxin_ResA/DsbE_sf"/>
</dbReference>
<organism evidence="8 9">
    <name type="scientific">Leifsonia aquatica</name>
    <name type="common">Corynebacterium aquaticum</name>
    <dbReference type="NCBI Taxonomy" id="144185"/>
    <lineage>
        <taxon>Bacteria</taxon>
        <taxon>Bacillati</taxon>
        <taxon>Actinomycetota</taxon>
        <taxon>Actinomycetes</taxon>
        <taxon>Micrococcales</taxon>
        <taxon>Microbacteriaceae</taxon>
        <taxon>Leifsonia</taxon>
    </lineage>
</organism>
<keyword evidence="9" id="KW-1185">Reference proteome</keyword>
<evidence type="ECO:0000256" key="1">
    <source>
        <dbReference type="ARBA" id="ARBA00004196"/>
    </source>
</evidence>
<dbReference type="InterPro" id="IPR017937">
    <property type="entry name" value="Thioredoxin_CS"/>
</dbReference>
<dbReference type="InterPro" id="IPR013740">
    <property type="entry name" value="Redoxin"/>
</dbReference>
<evidence type="ECO:0000256" key="6">
    <source>
        <dbReference type="SAM" id="SignalP"/>
    </source>
</evidence>
<evidence type="ECO:0000259" key="7">
    <source>
        <dbReference type="PROSITE" id="PS51352"/>
    </source>
</evidence>
<evidence type="ECO:0000313" key="8">
    <source>
        <dbReference type="EMBL" id="MBB2967373.1"/>
    </source>
</evidence>
<sequence length="206" mass="21676">MRTPKTRTRRRLALVLPAAAAATALLLSGCTANDSLASQYRSGSGQNYIAGDGTVSEFAAGSRGDAVSFQGELADGSPVSSKDYTGDVLVVNFWYAGCPPCRVEAPDLEALYQKYKTEGVDFLGVNLYDSASTAASFEKDKGVTYPSVLDRDTGSVLLAFSKTVPPKATPTTLVIDKKGRVSARILGAIPDRSILDSLISDAVAEN</sequence>
<comment type="subcellular location">
    <subcellularLocation>
        <location evidence="1">Cell envelope</location>
    </subcellularLocation>
</comment>
<evidence type="ECO:0000256" key="5">
    <source>
        <dbReference type="ARBA" id="ARBA00023284"/>
    </source>
</evidence>
<gene>
    <name evidence="8" type="ORF">FHX33_002136</name>
</gene>
<dbReference type="PROSITE" id="PS51257">
    <property type="entry name" value="PROKAR_LIPOPROTEIN"/>
    <property type="match status" value="1"/>
</dbReference>
<keyword evidence="6" id="KW-0732">Signal</keyword>
<dbReference type="Gene3D" id="3.40.30.10">
    <property type="entry name" value="Glutaredoxin"/>
    <property type="match status" value="1"/>
</dbReference>
<dbReference type="Proteomes" id="UP000538196">
    <property type="component" value="Unassembled WGS sequence"/>
</dbReference>
<accession>A0A7W4YIK2</accession>
<keyword evidence="5" id="KW-0676">Redox-active center</keyword>
<proteinExistence type="predicted"/>
<dbReference type="Pfam" id="PF08534">
    <property type="entry name" value="Redoxin"/>
    <property type="match status" value="1"/>
</dbReference>
<dbReference type="PROSITE" id="PS00194">
    <property type="entry name" value="THIOREDOXIN_1"/>
    <property type="match status" value="1"/>
</dbReference>
<dbReference type="PROSITE" id="PS51352">
    <property type="entry name" value="THIOREDOXIN_2"/>
    <property type="match status" value="1"/>
</dbReference>
<evidence type="ECO:0000256" key="2">
    <source>
        <dbReference type="ARBA" id="ARBA00022748"/>
    </source>
</evidence>
<dbReference type="SUPFAM" id="SSF52833">
    <property type="entry name" value="Thioredoxin-like"/>
    <property type="match status" value="1"/>
</dbReference>
<reference evidence="8 9" key="1">
    <citation type="submission" date="2020-08" db="EMBL/GenBank/DDBJ databases">
        <title>Sequencing the genomes of 1000 actinobacteria strains.</title>
        <authorList>
            <person name="Klenk H.-P."/>
        </authorList>
    </citation>
    <scope>NUCLEOTIDE SEQUENCE [LARGE SCALE GENOMIC DNA]</scope>
    <source>
        <strain evidence="8 9">DSM 20146</strain>
    </source>
</reference>
<dbReference type="AlphaFoldDB" id="A0A7W4YIK2"/>
<name>A0A7W4YIK2_LEIAQ</name>
<dbReference type="PANTHER" id="PTHR42852">
    <property type="entry name" value="THIOL:DISULFIDE INTERCHANGE PROTEIN DSBE"/>
    <property type="match status" value="1"/>
</dbReference>
<protein>
    <submittedName>
        <fullName evidence="8">Peroxiredoxin</fullName>
    </submittedName>
</protein>
<evidence type="ECO:0000313" key="9">
    <source>
        <dbReference type="Proteomes" id="UP000538196"/>
    </source>
</evidence>
<keyword evidence="3" id="KW-0812">Transmembrane</keyword>
<keyword evidence="2" id="KW-0201">Cytochrome c-type biogenesis</keyword>
<feature type="domain" description="Thioredoxin" evidence="7">
    <location>
        <begin position="58"/>
        <end position="206"/>
    </location>
</feature>
<dbReference type="EMBL" id="JACHVP010000002">
    <property type="protein sequence ID" value="MBB2967373.1"/>
    <property type="molecule type" value="Genomic_DNA"/>
</dbReference>
<dbReference type="GO" id="GO:0016491">
    <property type="term" value="F:oxidoreductase activity"/>
    <property type="evidence" value="ECO:0007669"/>
    <property type="project" value="InterPro"/>
</dbReference>
<feature type="chain" id="PRO_5038647005" evidence="6">
    <location>
        <begin position="33"/>
        <end position="206"/>
    </location>
</feature>
<dbReference type="RefSeq" id="WP_021765520.1">
    <property type="nucleotide sequence ID" value="NZ_JACHVP010000002.1"/>
</dbReference>
<evidence type="ECO:0000256" key="3">
    <source>
        <dbReference type="ARBA" id="ARBA00022968"/>
    </source>
</evidence>
<keyword evidence="4" id="KW-1015">Disulfide bond</keyword>
<evidence type="ECO:0000256" key="4">
    <source>
        <dbReference type="ARBA" id="ARBA00023157"/>
    </source>
</evidence>
<dbReference type="PANTHER" id="PTHR42852:SF6">
    <property type="entry name" value="THIOL:DISULFIDE INTERCHANGE PROTEIN DSBE"/>
    <property type="match status" value="1"/>
</dbReference>
<dbReference type="GO" id="GO:0030313">
    <property type="term" value="C:cell envelope"/>
    <property type="evidence" value="ECO:0007669"/>
    <property type="project" value="UniProtKB-SubCell"/>
</dbReference>
<comment type="caution">
    <text evidence="8">The sequence shown here is derived from an EMBL/GenBank/DDBJ whole genome shotgun (WGS) entry which is preliminary data.</text>
</comment>
<dbReference type="CDD" id="cd02966">
    <property type="entry name" value="TlpA_like_family"/>
    <property type="match status" value="1"/>
</dbReference>